<feature type="domain" description="Gfo/Idh/MocA-like oxidoreductase N-terminal" evidence="1">
    <location>
        <begin position="7"/>
        <end position="133"/>
    </location>
</feature>
<organism evidence="3">
    <name type="scientific">hydrothermal vent metagenome</name>
    <dbReference type="NCBI Taxonomy" id="652676"/>
    <lineage>
        <taxon>unclassified sequences</taxon>
        <taxon>metagenomes</taxon>
        <taxon>ecological metagenomes</taxon>
    </lineage>
</organism>
<evidence type="ECO:0000259" key="1">
    <source>
        <dbReference type="Pfam" id="PF01408"/>
    </source>
</evidence>
<dbReference type="PANTHER" id="PTHR43708:SF3">
    <property type="entry name" value="OXIDOREDUCTASE"/>
    <property type="match status" value="1"/>
</dbReference>
<dbReference type="Gene3D" id="3.40.50.720">
    <property type="entry name" value="NAD(P)-binding Rossmann-like Domain"/>
    <property type="match status" value="1"/>
</dbReference>
<dbReference type="PANTHER" id="PTHR43708">
    <property type="entry name" value="CONSERVED EXPRESSED OXIDOREDUCTASE (EUROFUNG)"/>
    <property type="match status" value="1"/>
</dbReference>
<dbReference type="InterPro" id="IPR036291">
    <property type="entry name" value="NAD(P)-bd_dom_sf"/>
</dbReference>
<protein>
    <recommendedName>
        <fullName evidence="4">Myo-inositol 2-dehydrogenase</fullName>
    </recommendedName>
</protein>
<dbReference type="Gene3D" id="3.30.360.10">
    <property type="entry name" value="Dihydrodipicolinate Reductase, domain 2"/>
    <property type="match status" value="1"/>
</dbReference>
<dbReference type="Pfam" id="PF01408">
    <property type="entry name" value="GFO_IDH_MocA"/>
    <property type="match status" value="1"/>
</dbReference>
<sequence length="377" mass="42764">MKNKVIKLGFIGGGINSAVGMSHRIASQMDGLYKVTSGCFSQNREVNLETAEQWNIKKEHLYNTPESLFENEKNNIDIIVILTPTPSHFELVTRAIESGYAVICEKSLATSTKEINLLNKTVEKNNAFLMVTYNYTGYPMLRELQKIIKKGTLGNISQIHIEMPQEGFARLDKNANPMKPQEWRLHDNKVTTISLDLGIHLVHMIKFLSEKDPIEVVSTQASFGQFSDIIDNIMCIARYTDNLLCQIWYSKTALGESNGLKVRVYGTKGSAQWYQMDSEHLIINNQFGEKNIMTRASCSANESTKEHYNRFKAGHPAGFLEAFANHYQDLANAYWEHKQKQTISSPWVFSSKTAAEGLSMLEAIAISSEKHRWQKIQ</sequence>
<dbReference type="GO" id="GO:0000166">
    <property type="term" value="F:nucleotide binding"/>
    <property type="evidence" value="ECO:0007669"/>
    <property type="project" value="InterPro"/>
</dbReference>
<dbReference type="InterPro" id="IPR051317">
    <property type="entry name" value="Gfo/Idh/MocA_oxidoreduct"/>
</dbReference>
<feature type="domain" description="GFO/IDH/MocA-like oxidoreductase" evidence="2">
    <location>
        <begin position="142"/>
        <end position="271"/>
    </location>
</feature>
<proteinExistence type="predicted"/>
<dbReference type="Pfam" id="PF22725">
    <property type="entry name" value="GFO_IDH_MocA_C3"/>
    <property type="match status" value="1"/>
</dbReference>
<dbReference type="InterPro" id="IPR055170">
    <property type="entry name" value="GFO_IDH_MocA-like_dom"/>
</dbReference>
<evidence type="ECO:0000259" key="2">
    <source>
        <dbReference type="Pfam" id="PF22725"/>
    </source>
</evidence>
<evidence type="ECO:0000313" key="3">
    <source>
        <dbReference type="EMBL" id="VAW67152.1"/>
    </source>
</evidence>
<gene>
    <name evidence="3" type="ORF">MNBD_GAMMA09-3018</name>
</gene>
<name>A0A3B0XVE9_9ZZZZ</name>
<reference evidence="3" key="1">
    <citation type="submission" date="2018-06" db="EMBL/GenBank/DDBJ databases">
        <authorList>
            <person name="Zhirakovskaya E."/>
        </authorList>
    </citation>
    <scope>NUCLEOTIDE SEQUENCE</scope>
</reference>
<dbReference type="SUPFAM" id="SSF51735">
    <property type="entry name" value="NAD(P)-binding Rossmann-fold domains"/>
    <property type="match status" value="1"/>
</dbReference>
<accession>A0A3B0XVE9</accession>
<dbReference type="AlphaFoldDB" id="A0A3B0XVE9"/>
<dbReference type="SUPFAM" id="SSF55347">
    <property type="entry name" value="Glyceraldehyde-3-phosphate dehydrogenase-like, C-terminal domain"/>
    <property type="match status" value="1"/>
</dbReference>
<dbReference type="EMBL" id="UOFI01000093">
    <property type="protein sequence ID" value="VAW67152.1"/>
    <property type="molecule type" value="Genomic_DNA"/>
</dbReference>
<dbReference type="InterPro" id="IPR000683">
    <property type="entry name" value="Gfo/Idh/MocA-like_OxRdtase_N"/>
</dbReference>
<evidence type="ECO:0008006" key="4">
    <source>
        <dbReference type="Google" id="ProtNLM"/>
    </source>
</evidence>